<evidence type="ECO:0000313" key="3">
    <source>
        <dbReference type="Proteomes" id="UP000307244"/>
    </source>
</evidence>
<protein>
    <submittedName>
        <fullName evidence="2">Gfo/Idh/MocA family oxidoreductase</fullName>
    </submittedName>
</protein>
<dbReference type="SUPFAM" id="SSF51735">
    <property type="entry name" value="NAD(P)-binding Rossmann-fold domains"/>
    <property type="match status" value="1"/>
</dbReference>
<organism evidence="2 3">
    <name type="scientific">Pedobacter frigoris</name>
    <dbReference type="NCBI Taxonomy" id="2571272"/>
    <lineage>
        <taxon>Bacteria</taxon>
        <taxon>Pseudomonadati</taxon>
        <taxon>Bacteroidota</taxon>
        <taxon>Sphingobacteriia</taxon>
        <taxon>Sphingobacteriales</taxon>
        <taxon>Sphingobacteriaceae</taxon>
        <taxon>Pedobacter</taxon>
    </lineage>
</organism>
<dbReference type="AlphaFoldDB" id="A0A4U1CJZ6"/>
<dbReference type="Gene3D" id="3.30.360.10">
    <property type="entry name" value="Dihydrodipicolinate Reductase, domain 2"/>
    <property type="match status" value="1"/>
</dbReference>
<evidence type="ECO:0000313" key="2">
    <source>
        <dbReference type="EMBL" id="TKC05266.1"/>
    </source>
</evidence>
<proteinExistence type="predicted"/>
<dbReference type="Pfam" id="PF01408">
    <property type="entry name" value="GFO_IDH_MocA"/>
    <property type="match status" value="1"/>
</dbReference>
<gene>
    <name evidence="2" type="ORF">FA047_16040</name>
</gene>
<sequence length="320" mass="36324">MKVFENDLWIIGTGLMAKEYAKVLKALDVPFIAIGRGEKNYEEFRSEFGVTVYCGGLSKFLSESPKIPKKVIVTVGIEALADTTLQLLNYGVLDILLEKPGFGYPSEIKSIVNTKAENQTVLLAYNRRFYSSIRTVRKLIKADGGVTSFFFEFTEWSHSIRDLVKHPAEHNNWFFGNSTHVIDTAFYLGGKPKVLSAYHSGSIDWHPSSAIFVGSGISTSEALFSYTANWEAPGRWAIEIMTKKHRFILKPMEKLAVQVIGSVQINPIEIKDEEYDIDFKPGLYLQTRAFLENDYSDFCSISEQFEMMDIYIKMSGYPYE</sequence>
<dbReference type="Proteomes" id="UP000307244">
    <property type="component" value="Unassembled WGS sequence"/>
</dbReference>
<accession>A0A4U1CJZ6</accession>
<dbReference type="Gene3D" id="3.40.50.720">
    <property type="entry name" value="NAD(P)-binding Rossmann-like Domain"/>
    <property type="match status" value="1"/>
</dbReference>
<dbReference type="InterPro" id="IPR051450">
    <property type="entry name" value="Gfo/Idh/MocA_Oxidoreductases"/>
</dbReference>
<dbReference type="InterPro" id="IPR000683">
    <property type="entry name" value="Gfo/Idh/MocA-like_OxRdtase_N"/>
</dbReference>
<feature type="domain" description="Gfo/Idh/MocA-like oxidoreductase N-terminal" evidence="1">
    <location>
        <begin position="10"/>
        <end position="122"/>
    </location>
</feature>
<comment type="caution">
    <text evidence="2">The sequence shown here is derived from an EMBL/GenBank/DDBJ whole genome shotgun (WGS) entry which is preliminary data.</text>
</comment>
<name>A0A4U1CJZ6_9SPHI</name>
<dbReference type="EMBL" id="SWBQ01000004">
    <property type="protein sequence ID" value="TKC05266.1"/>
    <property type="molecule type" value="Genomic_DNA"/>
</dbReference>
<dbReference type="InterPro" id="IPR036291">
    <property type="entry name" value="NAD(P)-bd_dom_sf"/>
</dbReference>
<evidence type="ECO:0000259" key="1">
    <source>
        <dbReference type="Pfam" id="PF01408"/>
    </source>
</evidence>
<dbReference type="OrthoDB" id="9793050at2"/>
<keyword evidence="3" id="KW-1185">Reference proteome</keyword>
<reference evidence="2 3" key="1">
    <citation type="submission" date="2019-04" db="EMBL/GenBank/DDBJ databases">
        <title>Pedobacter sp. RP-3-15 sp. nov., isolated from Arctic soil.</title>
        <authorList>
            <person name="Dahal R.H."/>
            <person name="Kim D.-U."/>
        </authorList>
    </citation>
    <scope>NUCLEOTIDE SEQUENCE [LARGE SCALE GENOMIC DNA]</scope>
    <source>
        <strain evidence="2 3">RP-3-15</strain>
    </source>
</reference>
<dbReference type="PANTHER" id="PTHR43377">
    <property type="entry name" value="BILIVERDIN REDUCTASE A"/>
    <property type="match status" value="1"/>
</dbReference>
<dbReference type="PANTHER" id="PTHR43377:SF1">
    <property type="entry name" value="BILIVERDIN REDUCTASE A"/>
    <property type="match status" value="1"/>
</dbReference>
<dbReference type="GO" id="GO:0000166">
    <property type="term" value="F:nucleotide binding"/>
    <property type="evidence" value="ECO:0007669"/>
    <property type="project" value="InterPro"/>
</dbReference>
<dbReference type="RefSeq" id="WP_136837084.1">
    <property type="nucleotide sequence ID" value="NZ_SWBQ01000004.1"/>
</dbReference>